<feature type="compositionally biased region" description="Polar residues" evidence="1">
    <location>
        <begin position="317"/>
        <end position="334"/>
    </location>
</feature>
<organism evidence="2 3">
    <name type="scientific">Drechslerella stenobrocha 248</name>
    <dbReference type="NCBI Taxonomy" id="1043628"/>
    <lineage>
        <taxon>Eukaryota</taxon>
        <taxon>Fungi</taxon>
        <taxon>Dikarya</taxon>
        <taxon>Ascomycota</taxon>
        <taxon>Pezizomycotina</taxon>
        <taxon>Orbiliomycetes</taxon>
        <taxon>Orbiliales</taxon>
        <taxon>Orbiliaceae</taxon>
        <taxon>Drechslerella</taxon>
    </lineage>
</organism>
<dbReference type="HOGENOM" id="CLU_601320_0_0_1"/>
<evidence type="ECO:0000256" key="1">
    <source>
        <dbReference type="SAM" id="MobiDB-lite"/>
    </source>
</evidence>
<proteinExistence type="predicted"/>
<feature type="compositionally biased region" description="Polar residues" evidence="1">
    <location>
        <begin position="342"/>
        <end position="352"/>
    </location>
</feature>
<feature type="compositionally biased region" description="Basic and acidic residues" evidence="1">
    <location>
        <begin position="436"/>
        <end position="445"/>
    </location>
</feature>
<evidence type="ECO:0000313" key="3">
    <source>
        <dbReference type="Proteomes" id="UP000024837"/>
    </source>
</evidence>
<reference evidence="2 3" key="1">
    <citation type="submission" date="2013-05" db="EMBL/GenBank/DDBJ databases">
        <title>Drechslerella stenobrocha genome reveals carnivorous origination and mechanical trapping mechanism of predatory fungi.</title>
        <authorList>
            <person name="Liu X."/>
            <person name="Zhang W."/>
            <person name="Liu K."/>
        </authorList>
    </citation>
    <scope>NUCLEOTIDE SEQUENCE [LARGE SCALE GENOMIC DNA]</scope>
    <source>
        <strain evidence="2 3">248</strain>
    </source>
</reference>
<dbReference type="OrthoDB" id="10666110at2759"/>
<sequence>MNVLTLRPAHDLDYDPYAMAAYSHGGITSAPPVLNGPSLGDQLQSALGRYPTHGYHPRQLHPSRSLPLLGHRGSPRLHQRAQHAPEEGNLDLLATNAVAPSNHSDIHANDGFSGLSDASIGALANMGNSICISQQWGTSPIDDGMQAAYEDSGTLRSTPSDELDNSAKYQIPNGLGDSVYYSTAFNHSVAPTAPVLPLGPIPTSNIRGGYSYPSNDVDASIGHLHLYNAASHRGHQTQLLLPPPPSANPDATGEDCDAAATHLTQAHATPSYSMIYQVAKSQYPPRTRQNSHGRHEEVQHVDTYNFNPIAKPEAYAMSSSSVKPTRSASTSSRKSVPADSCHSVSPRSTPTETEARQKQGAKAAPPTSAAGSISPANLKTRPIKNNGGTVPVCSPDGIVSTIRRTMVYGMKGMPPPISTSRNNSSPASSATGSRMMYDRSCESSMKRATATTARC</sequence>
<gene>
    <name evidence="2" type="ORF">DRE_05140</name>
</gene>
<evidence type="ECO:0000313" key="2">
    <source>
        <dbReference type="EMBL" id="EWC45803.1"/>
    </source>
</evidence>
<dbReference type="AlphaFoldDB" id="W7I0P5"/>
<feature type="region of interest" description="Disordered" evidence="1">
    <location>
        <begin position="283"/>
        <end position="303"/>
    </location>
</feature>
<feature type="region of interest" description="Disordered" evidence="1">
    <location>
        <begin position="414"/>
        <end position="455"/>
    </location>
</feature>
<accession>W7I0P5</accession>
<keyword evidence="3" id="KW-1185">Reference proteome</keyword>
<dbReference type="Proteomes" id="UP000024837">
    <property type="component" value="Unassembled WGS sequence"/>
</dbReference>
<protein>
    <submittedName>
        <fullName evidence="2">Uncharacterized protein</fullName>
    </submittedName>
</protein>
<feature type="region of interest" description="Disordered" evidence="1">
    <location>
        <begin position="316"/>
        <end position="389"/>
    </location>
</feature>
<name>W7I0P5_9PEZI</name>
<feature type="compositionally biased region" description="Low complexity" evidence="1">
    <location>
        <begin position="418"/>
        <end position="431"/>
    </location>
</feature>
<feature type="region of interest" description="Disordered" evidence="1">
    <location>
        <begin position="235"/>
        <end position="255"/>
    </location>
</feature>
<dbReference type="EMBL" id="KI966424">
    <property type="protein sequence ID" value="EWC45803.1"/>
    <property type="molecule type" value="Genomic_DNA"/>
</dbReference>